<evidence type="ECO:0000256" key="1">
    <source>
        <dbReference type="ARBA" id="ARBA00023004"/>
    </source>
</evidence>
<sequence>MARQNYILHSFDCLNVSTATRLHDMGLCEGCPIKVVQRYPFHGPVIIENDHQRIGLRYQVFMSITGAADK</sequence>
<organism evidence="3 4">
    <name type="scientific">Limosilactobacillus rudii</name>
    <dbReference type="NCBI Taxonomy" id="2759755"/>
    <lineage>
        <taxon>Bacteria</taxon>
        <taxon>Bacillati</taxon>
        <taxon>Bacillota</taxon>
        <taxon>Bacilli</taxon>
        <taxon>Lactobacillales</taxon>
        <taxon>Lactobacillaceae</taxon>
        <taxon>Limosilactobacillus</taxon>
    </lineage>
</organism>
<dbReference type="Gene3D" id="2.30.30.90">
    <property type="match status" value="1"/>
</dbReference>
<dbReference type="InterPro" id="IPR007167">
    <property type="entry name" value="Fe-transptr_FeoA-like"/>
</dbReference>
<keyword evidence="4" id="KW-1185">Reference proteome</keyword>
<dbReference type="AlphaFoldDB" id="A0A7W3ULB3"/>
<dbReference type="Pfam" id="PF04023">
    <property type="entry name" value="FeoA"/>
    <property type="match status" value="1"/>
</dbReference>
<keyword evidence="1" id="KW-0408">Iron</keyword>
<evidence type="ECO:0000313" key="4">
    <source>
        <dbReference type="Proteomes" id="UP000517106"/>
    </source>
</evidence>
<dbReference type="EMBL" id="JACIVA010000039">
    <property type="protein sequence ID" value="MBB1096980.1"/>
    <property type="molecule type" value="Genomic_DNA"/>
</dbReference>
<dbReference type="SUPFAM" id="SSF50037">
    <property type="entry name" value="C-terminal domain of transcriptional repressors"/>
    <property type="match status" value="1"/>
</dbReference>
<reference evidence="3 4" key="1">
    <citation type="submission" date="2020-07" db="EMBL/GenBank/DDBJ databases">
        <title>Description of Limosilactobacillus balticus sp. nov., Limosilactobacillus agrestis sp. nov., Limosilactobacillus albertensis sp. nov., Limosilactobacillus rudii sp. nov., Limosilactobacillus fastidiosus sp. nov., five novel Limosilactobacillus species isolated from the vertebrate gastrointestinal tract, and proposal of 6 subspecies of Limosilactobacillus reuteri adapted to the gastrointestinal tract of specific vertebrate hosts.</title>
        <authorList>
            <person name="Li F."/>
            <person name="Cheng C."/>
            <person name="Zheng J."/>
            <person name="Quevedo R.M."/>
            <person name="Li J."/>
            <person name="Roos S."/>
            <person name="Gaenzle M.G."/>
            <person name="Walter J."/>
        </authorList>
    </citation>
    <scope>NUCLEOTIDE SEQUENCE [LARGE SCALE GENOMIC DNA]</scope>
    <source>
        <strain evidence="3 4">STM2_1</strain>
    </source>
</reference>
<dbReference type="InterPro" id="IPR038157">
    <property type="entry name" value="FeoA_core_dom"/>
</dbReference>
<evidence type="ECO:0000313" key="3">
    <source>
        <dbReference type="EMBL" id="MBB1096980.1"/>
    </source>
</evidence>
<dbReference type="InterPro" id="IPR008988">
    <property type="entry name" value="Transcriptional_repressor_C"/>
</dbReference>
<name>A0A7W3ULB3_9LACO</name>
<protein>
    <submittedName>
        <fullName evidence="3">Ferrous iron transport protein A</fullName>
    </submittedName>
</protein>
<comment type="caution">
    <text evidence="3">The sequence shown here is derived from an EMBL/GenBank/DDBJ whole genome shotgun (WGS) entry which is preliminary data.</text>
</comment>
<feature type="domain" description="Ferrous iron transporter FeoA-like" evidence="2">
    <location>
        <begin position="6"/>
        <end position="64"/>
    </location>
</feature>
<proteinExistence type="predicted"/>
<evidence type="ECO:0000259" key="2">
    <source>
        <dbReference type="Pfam" id="PF04023"/>
    </source>
</evidence>
<dbReference type="RefSeq" id="WP_182595677.1">
    <property type="nucleotide sequence ID" value="NZ_JACIVA010000039.1"/>
</dbReference>
<dbReference type="Proteomes" id="UP000517106">
    <property type="component" value="Unassembled WGS sequence"/>
</dbReference>
<accession>A0A7W3ULB3</accession>
<gene>
    <name evidence="3" type="ORF">H5S09_03305</name>
</gene>
<dbReference type="GO" id="GO:0046914">
    <property type="term" value="F:transition metal ion binding"/>
    <property type="evidence" value="ECO:0007669"/>
    <property type="project" value="InterPro"/>
</dbReference>